<comment type="caution">
    <text evidence="2">The sequence shown here is derived from an EMBL/GenBank/DDBJ whole genome shotgun (WGS) entry which is preliminary data.</text>
</comment>
<reference evidence="2 3" key="1">
    <citation type="submission" date="2019-07" db="EMBL/GenBank/DDBJ databases">
        <title>Annotation for the trematode Paragonimus westermani.</title>
        <authorList>
            <person name="Choi Y.-J."/>
        </authorList>
    </citation>
    <scope>NUCLEOTIDE SEQUENCE [LARGE SCALE GENOMIC DNA]</scope>
    <source>
        <strain evidence="2">180907_Pwestermani</strain>
    </source>
</reference>
<dbReference type="CDD" id="cd03676">
    <property type="entry name" value="NUDIX_Tnr3_like"/>
    <property type="match status" value="1"/>
</dbReference>
<evidence type="ECO:0000313" key="2">
    <source>
        <dbReference type="EMBL" id="KAF8562413.1"/>
    </source>
</evidence>
<organism evidence="2 3">
    <name type="scientific">Paragonimus westermani</name>
    <dbReference type="NCBI Taxonomy" id="34504"/>
    <lineage>
        <taxon>Eukaryota</taxon>
        <taxon>Metazoa</taxon>
        <taxon>Spiralia</taxon>
        <taxon>Lophotrochozoa</taxon>
        <taxon>Platyhelminthes</taxon>
        <taxon>Trematoda</taxon>
        <taxon>Digenea</taxon>
        <taxon>Plagiorchiida</taxon>
        <taxon>Troglotremata</taxon>
        <taxon>Troglotrematidae</taxon>
        <taxon>Paragonimus</taxon>
    </lineage>
</organism>
<gene>
    <name evidence="2" type="ORF">P879_07966</name>
</gene>
<dbReference type="FunFam" id="3.90.79.10:FF:000019">
    <property type="entry name" value="Thiamin pyrophosphokinase, putative"/>
    <property type="match status" value="1"/>
</dbReference>
<name>A0A8T0D3H3_9TREM</name>
<keyword evidence="3" id="KW-1185">Reference proteome</keyword>
<evidence type="ECO:0000259" key="1">
    <source>
        <dbReference type="PROSITE" id="PS51462"/>
    </source>
</evidence>
<dbReference type="SUPFAM" id="SSF55811">
    <property type="entry name" value="Nudix"/>
    <property type="match status" value="1"/>
</dbReference>
<dbReference type="AlphaFoldDB" id="A0A8T0D3H3"/>
<dbReference type="Pfam" id="PF00293">
    <property type="entry name" value="NUDIX"/>
    <property type="match status" value="1"/>
</dbReference>
<dbReference type="PROSITE" id="PS51462">
    <property type="entry name" value="NUDIX"/>
    <property type="match status" value="1"/>
</dbReference>
<dbReference type="EMBL" id="JTDF01020486">
    <property type="protein sequence ID" value="KAF8562413.1"/>
    <property type="molecule type" value="Genomic_DNA"/>
</dbReference>
<dbReference type="PANTHER" id="PTHR13622:SF8">
    <property type="entry name" value="THIAMIN PYROPHOSPHOKINASE 1"/>
    <property type="match status" value="1"/>
</dbReference>
<dbReference type="OrthoDB" id="10261522at2759"/>
<sequence length="336" mass="37494">MSSLYLRGALHVILLSSSPDPLKRFLGSSRASCCKFILDGYFIGLIRPDVLPSLLSYPTVFVRVTDPVSGESCVTLHSSLRTPNERTSAVRIAMQDLRASGTIRALKGWRNEDYGVYVHNRSKTLFTIERSASALLGITRYGCHVNGFFVRPSDNANCEQPNSQVANAVYPRHVLSQTDPSRVMMWLGVRALNKPTWPGMLDNMAAGGLTYGLDVVECARKECQEEASVPEKLLGPLTPVSRLSYIFEDDRGVCPQVEYCFDLELPNDFVPTSADGEVDNFQLVSISQVKELILSDQFKANSAMVVLDFLYRHKFIDADANHKEILSLMHVDFEFD</sequence>
<protein>
    <recommendedName>
        <fullName evidence="1">Nudix hydrolase domain-containing protein</fullName>
    </recommendedName>
</protein>
<accession>A0A8T0D3H3</accession>
<dbReference type="Proteomes" id="UP000699462">
    <property type="component" value="Unassembled WGS sequence"/>
</dbReference>
<dbReference type="Gene3D" id="3.90.79.10">
    <property type="entry name" value="Nucleoside Triphosphate Pyrophosphohydrolase"/>
    <property type="match status" value="1"/>
</dbReference>
<dbReference type="InterPro" id="IPR000086">
    <property type="entry name" value="NUDIX_hydrolase_dom"/>
</dbReference>
<dbReference type="Pfam" id="PF15916">
    <property type="entry name" value="DUF4743"/>
    <property type="match status" value="1"/>
</dbReference>
<evidence type="ECO:0000313" key="3">
    <source>
        <dbReference type="Proteomes" id="UP000699462"/>
    </source>
</evidence>
<dbReference type="GO" id="GO:0044715">
    <property type="term" value="F:8-oxo-dGDP phosphatase activity"/>
    <property type="evidence" value="ECO:0007669"/>
    <property type="project" value="TreeGrafter"/>
</dbReference>
<dbReference type="InterPro" id="IPR015797">
    <property type="entry name" value="NUDIX_hydrolase-like_dom_sf"/>
</dbReference>
<dbReference type="InterPro" id="IPR031804">
    <property type="entry name" value="DUF4743"/>
</dbReference>
<proteinExistence type="predicted"/>
<feature type="domain" description="Nudix hydrolase" evidence="1">
    <location>
        <begin position="109"/>
        <end position="308"/>
    </location>
</feature>
<dbReference type="PANTHER" id="PTHR13622">
    <property type="entry name" value="THIAMIN PYROPHOSPHOKINASE"/>
    <property type="match status" value="1"/>
</dbReference>